<feature type="transmembrane region" description="Helical" evidence="14">
    <location>
        <begin position="31"/>
        <end position="53"/>
    </location>
</feature>
<keyword evidence="3" id="KW-0444">Lipid biosynthesis</keyword>
<protein>
    <submittedName>
        <fullName evidence="16">Delta(8)-Delta(7) sterol isomerase</fullName>
    </submittedName>
</protein>
<gene>
    <name evidence="16" type="ORF">D0Z07_4189</name>
</gene>
<keyword evidence="11" id="KW-0753">Steroid metabolism</keyword>
<evidence type="ECO:0000313" key="16">
    <source>
        <dbReference type="EMBL" id="KAG0649132.1"/>
    </source>
</evidence>
<feature type="transmembrane region" description="Helical" evidence="14">
    <location>
        <begin position="65"/>
        <end position="87"/>
    </location>
</feature>
<evidence type="ECO:0000256" key="6">
    <source>
        <dbReference type="ARBA" id="ARBA00022989"/>
    </source>
</evidence>
<dbReference type="PANTHER" id="PTHR14207">
    <property type="entry name" value="STEROL ISOMERASE"/>
    <property type="match status" value="1"/>
</dbReference>
<proteinExistence type="inferred from homology"/>
<feature type="transmembrane region" description="Helical" evidence="14">
    <location>
        <begin position="190"/>
        <end position="213"/>
    </location>
</feature>
<evidence type="ECO:0000256" key="13">
    <source>
        <dbReference type="PROSITE-ProRule" id="PRU01087"/>
    </source>
</evidence>
<feature type="domain" description="EXPERA" evidence="15">
    <location>
        <begin position="63"/>
        <end position="209"/>
    </location>
</feature>
<dbReference type="Proteomes" id="UP000785200">
    <property type="component" value="Unassembled WGS sequence"/>
</dbReference>
<dbReference type="GO" id="GO:0016020">
    <property type="term" value="C:membrane"/>
    <property type="evidence" value="ECO:0007669"/>
    <property type="project" value="UniProtKB-SubCell"/>
</dbReference>
<dbReference type="PROSITE" id="PS51751">
    <property type="entry name" value="EXPERA"/>
    <property type="match status" value="1"/>
</dbReference>
<keyword evidence="17" id="KW-1185">Reference proteome</keyword>
<keyword evidence="6 13" id="KW-1133">Transmembrane helix</keyword>
<evidence type="ECO:0000256" key="12">
    <source>
        <dbReference type="ARBA" id="ARBA00023235"/>
    </source>
</evidence>
<organism evidence="16 17">
    <name type="scientific">Hyphodiscus hymeniophilus</name>
    <dbReference type="NCBI Taxonomy" id="353542"/>
    <lineage>
        <taxon>Eukaryota</taxon>
        <taxon>Fungi</taxon>
        <taxon>Dikarya</taxon>
        <taxon>Ascomycota</taxon>
        <taxon>Pezizomycotina</taxon>
        <taxon>Leotiomycetes</taxon>
        <taxon>Helotiales</taxon>
        <taxon>Hyphodiscaceae</taxon>
        <taxon>Hyphodiscus</taxon>
    </lineage>
</organism>
<evidence type="ECO:0000256" key="8">
    <source>
        <dbReference type="ARBA" id="ARBA00023098"/>
    </source>
</evidence>
<dbReference type="InterPro" id="IPR033118">
    <property type="entry name" value="EXPERA"/>
</dbReference>
<name>A0A9P6VK59_9HELO</name>
<evidence type="ECO:0000256" key="1">
    <source>
        <dbReference type="ARBA" id="ARBA00004141"/>
    </source>
</evidence>
<dbReference type="Pfam" id="PF05241">
    <property type="entry name" value="EBP"/>
    <property type="match status" value="1"/>
</dbReference>
<comment type="caution">
    <text evidence="16">The sequence shown here is derived from an EMBL/GenBank/DDBJ whole genome shotgun (WGS) entry which is preliminary data.</text>
</comment>
<evidence type="ECO:0000256" key="3">
    <source>
        <dbReference type="ARBA" id="ARBA00022516"/>
    </source>
</evidence>
<dbReference type="InterPro" id="IPR007905">
    <property type="entry name" value="EBP"/>
</dbReference>
<reference evidence="16" key="1">
    <citation type="submission" date="2019-07" db="EMBL/GenBank/DDBJ databases">
        <title>Hyphodiscus hymeniophilus genome sequencing and assembly.</title>
        <authorList>
            <person name="Kramer G."/>
            <person name="Nodwell J."/>
        </authorList>
    </citation>
    <scope>NUCLEOTIDE SEQUENCE</scope>
    <source>
        <strain evidence="16">ATCC 34498</strain>
    </source>
</reference>
<evidence type="ECO:0000256" key="5">
    <source>
        <dbReference type="ARBA" id="ARBA00022955"/>
    </source>
</evidence>
<keyword evidence="8" id="KW-0443">Lipid metabolism</keyword>
<comment type="similarity">
    <text evidence="2">Belongs to the EBP family.</text>
</comment>
<keyword evidence="10" id="KW-1207">Sterol metabolism</keyword>
<evidence type="ECO:0000256" key="10">
    <source>
        <dbReference type="ARBA" id="ARBA00023166"/>
    </source>
</evidence>
<evidence type="ECO:0000256" key="9">
    <source>
        <dbReference type="ARBA" id="ARBA00023136"/>
    </source>
</evidence>
<sequence length="236" mass="26822">MSTIDNQALHPFYPPGIHLSGGKFVPNDWDVLTLVAEFIGGWVVIAAVTLLATKKMNPRLKGTDQALVLWFVLCGSIHLFFEGYFMVNHTRMASMTDFFGQLWKEYSLSDSRYMFSDPFVLCMESITAVAWGPLSFLTAYLIISDSAFRHPLQALVSTGQFYGDALYYLTSLSDHYYAGKAFYRPEPYYFWFYFVFMNAFWIIVPALCVYSSMTQSAKAFRVMGRMGVNGSAKKSL</sequence>
<evidence type="ECO:0000313" key="17">
    <source>
        <dbReference type="Proteomes" id="UP000785200"/>
    </source>
</evidence>
<evidence type="ECO:0000256" key="2">
    <source>
        <dbReference type="ARBA" id="ARBA00008337"/>
    </source>
</evidence>
<dbReference type="GO" id="GO:0016126">
    <property type="term" value="P:sterol biosynthetic process"/>
    <property type="evidence" value="ECO:0007669"/>
    <property type="project" value="UniProtKB-KW"/>
</dbReference>
<dbReference type="PANTHER" id="PTHR14207:SF0">
    <property type="entry name" value="3-BETA-HYDROXYSTEROID-DELTA(8),DELTA(7)-ISOMERASE"/>
    <property type="match status" value="1"/>
</dbReference>
<accession>A0A9P6VK59</accession>
<dbReference type="EMBL" id="VNKQ01000008">
    <property type="protein sequence ID" value="KAG0649132.1"/>
    <property type="molecule type" value="Genomic_DNA"/>
</dbReference>
<evidence type="ECO:0000256" key="14">
    <source>
        <dbReference type="SAM" id="Phobius"/>
    </source>
</evidence>
<comment type="subcellular location">
    <subcellularLocation>
        <location evidence="1">Membrane</location>
        <topology evidence="1">Multi-pass membrane protein</topology>
    </subcellularLocation>
</comment>
<evidence type="ECO:0000256" key="7">
    <source>
        <dbReference type="ARBA" id="ARBA00023011"/>
    </source>
</evidence>
<dbReference type="GO" id="GO:0004769">
    <property type="term" value="F:steroid Delta-isomerase activity"/>
    <property type="evidence" value="ECO:0007669"/>
    <property type="project" value="TreeGrafter"/>
</dbReference>
<dbReference type="GO" id="GO:0047750">
    <property type="term" value="F:cholestenol delta-isomerase activity"/>
    <property type="evidence" value="ECO:0007669"/>
    <property type="project" value="InterPro"/>
</dbReference>
<evidence type="ECO:0000259" key="15">
    <source>
        <dbReference type="PROSITE" id="PS51751"/>
    </source>
</evidence>
<keyword evidence="9 13" id="KW-0472">Membrane</keyword>
<dbReference type="GO" id="GO:0005783">
    <property type="term" value="C:endoplasmic reticulum"/>
    <property type="evidence" value="ECO:0007669"/>
    <property type="project" value="TreeGrafter"/>
</dbReference>
<keyword evidence="12 16" id="KW-0413">Isomerase</keyword>
<keyword evidence="7" id="KW-0756">Sterol biosynthesis</keyword>
<evidence type="ECO:0000256" key="4">
    <source>
        <dbReference type="ARBA" id="ARBA00022692"/>
    </source>
</evidence>
<keyword evidence="4 13" id="KW-0812">Transmembrane</keyword>
<keyword evidence="5" id="KW-0752">Steroid biosynthesis</keyword>
<evidence type="ECO:0000256" key="11">
    <source>
        <dbReference type="ARBA" id="ARBA00023221"/>
    </source>
</evidence>
<dbReference type="OrthoDB" id="58557at2759"/>
<dbReference type="AlphaFoldDB" id="A0A9P6VK59"/>
<dbReference type="GO" id="GO:0000247">
    <property type="term" value="F:C-8 sterol isomerase activity"/>
    <property type="evidence" value="ECO:0007669"/>
    <property type="project" value="TreeGrafter"/>
</dbReference>